<evidence type="ECO:0000256" key="4">
    <source>
        <dbReference type="ARBA" id="ARBA00022723"/>
    </source>
</evidence>
<organism evidence="6 7">
    <name type="scientific">Schaalia canis</name>
    <dbReference type="NCBI Taxonomy" id="100469"/>
    <lineage>
        <taxon>Bacteria</taxon>
        <taxon>Bacillati</taxon>
        <taxon>Actinomycetota</taxon>
        <taxon>Actinomycetes</taxon>
        <taxon>Actinomycetales</taxon>
        <taxon>Actinomycetaceae</taxon>
        <taxon>Schaalia</taxon>
    </lineage>
</organism>
<dbReference type="InterPro" id="IPR002678">
    <property type="entry name" value="DUF34/NIF3"/>
</dbReference>
<name>A0A3P1SDS6_9ACTO</name>
<dbReference type="OrthoDB" id="9795763at2"/>
<evidence type="ECO:0000313" key="6">
    <source>
        <dbReference type="EMBL" id="RRC95184.1"/>
    </source>
</evidence>
<dbReference type="Proteomes" id="UP000280444">
    <property type="component" value="Unassembled WGS sequence"/>
</dbReference>
<evidence type="ECO:0000256" key="2">
    <source>
        <dbReference type="ARBA" id="ARBA00011643"/>
    </source>
</evidence>
<comment type="similarity">
    <text evidence="1">Belongs to the GTP cyclohydrolase I type 2/NIF3 family.</text>
</comment>
<evidence type="ECO:0000256" key="1">
    <source>
        <dbReference type="ARBA" id="ARBA00006964"/>
    </source>
</evidence>
<keyword evidence="7" id="KW-1185">Reference proteome</keyword>
<protein>
    <recommendedName>
        <fullName evidence="3">GTP cyclohydrolase 1 type 2 homolog</fullName>
    </recommendedName>
</protein>
<dbReference type="NCBIfam" id="TIGR00486">
    <property type="entry name" value="YbgI_SA1388"/>
    <property type="match status" value="1"/>
</dbReference>
<feature type="binding site" evidence="5">
    <location>
        <position position="97"/>
    </location>
    <ligand>
        <name>a divalent metal cation</name>
        <dbReference type="ChEBI" id="CHEBI:60240"/>
        <label>1</label>
    </ligand>
</feature>
<dbReference type="PANTHER" id="PTHR13799:SF14">
    <property type="entry name" value="GTP CYCLOHYDROLASE 1 TYPE 2 HOMOLOG"/>
    <property type="match status" value="1"/>
</dbReference>
<evidence type="ECO:0000313" key="7">
    <source>
        <dbReference type="Proteomes" id="UP000280444"/>
    </source>
</evidence>
<feature type="binding site" evidence="5">
    <location>
        <position position="58"/>
    </location>
    <ligand>
        <name>a divalent metal cation</name>
        <dbReference type="ChEBI" id="CHEBI:60240"/>
        <label>1</label>
    </ligand>
</feature>
<feature type="binding site" evidence="5">
    <location>
        <position position="227"/>
    </location>
    <ligand>
        <name>a divalent metal cation</name>
        <dbReference type="ChEBI" id="CHEBI:60240"/>
        <label>1</label>
    </ligand>
</feature>
<evidence type="ECO:0000256" key="3">
    <source>
        <dbReference type="ARBA" id="ARBA00022112"/>
    </source>
</evidence>
<dbReference type="Gene3D" id="3.40.1390.30">
    <property type="entry name" value="NIF3 (NGG1p interacting factor 3)-like"/>
    <property type="match status" value="2"/>
</dbReference>
<dbReference type="GO" id="GO:0005737">
    <property type="term" value="C:cytoplasm"/>
    <property type="evidence" value="ECO:0007669"/>
    <property type="project" value="TreeGrafter"/>
</dbReference>
<dbReference type="AlphaFoldDB" id="A0A3P1SDS6"/>
<dbReference type="FunFam" id="3.40.1390.30:FF:000001">
    <property type="entry name" value="GTP cyclohydrolase 1 type 2"/>
    <property type="match status" value="1"/>
</dbReference>
<sequence>MALMERWYPASTAESWDKVGLILGDPARIVERIHLAVDPVSAVIDEAVNDGADMLITHHPLYLRGASFLPETDPKGSMVARLIRADIALFNAHTNADVAHDGVAHALADLVGLRDAEPLDHAGFDEDGRPIGLGRIGTVTPMSFGEFADLVASVLPAGPTGLLVGGDEHARIETVAVSGGAGDHFLDTARAKGADVYLTADLRHHPASEHLEGGAPYLLCASHWASEWPWLPRLASKLRTAAQEANVAISVEVSTIVTEPWTSYRQITPSRKTTSTPSGGLS</sequence>
<dbReference type="GO" id="GO:0046872">
    <property type="term" value="F:metal ion binding"/>
    <property type="evidence" value="ECO:0007669"/>
    <property type="project" value="UniProtKB-KW"/>
</dbReference>
<accession>A0A3P1SDS6</accession>
<dbReference type="EMBL" id="RQZF01000006">
    <property type="protein sequence ID" value="RRC95184.1"/>
    <property type="molecule type" value="Genomic_DNA"/>
</dbReference>
<dbReference type="InterPro" id="IPR036069">
    <property type="entry name" value="DUF34/NIF3_sf"/>
</dbReference>
<proteinExistence type="inferred from homology"/>
<comment type="subunit">
    <text evidence="2">Homohexamer.</text>
</comment>
<dbReference type="Pfam" id="PF01784">
    <property type="entry name" value="DUF34_NIF3"/>
    <property type="match status" value="1"/>
</dbReference>
<feature type="binding site" evidence="5">
    <location>
        <position position="223"/>
    </location>
    <ligand>
        <name>a divalent metal cation</name>
        <dbReference type="ChEBI" id="CHEBI:60240"/>
        <label>1</label>
    </ligand>
</feature>
<gene>
    <name evidence="6" type="ORF">EII11_06810</name>
</gene>
<reference evidence="6 7" key="1">
    <citation type="submission" date="2018-11" db="EMBL/GenBank/DDBJ databases">
        <title>Genomes From Bacteria Associated with the Canine Oral Cavity: a Test Case for Automated Genome-Based Taxonomic Assignment.</title>
        <authorList>
            <person name="Coil D.A."/>
            <person name="Jospin G."/>
            <person name="Darling A.E."/>
            <person name="Wallis C."/>
            <person name="Davis I.J."/>
            <person name="Harris S."/>
            <person name="Eisen J.A."/>
            <person name="Holcombe L.J."/>
            <person name="O'Flynn C."/>
        </authorList>
    </citation>
    <scope>NUCLEOTIDE SEQUENCE [LARGE SCALE GENOMIC DNA]</scope>
    <source>
        <strain evidence="6 7">OH770</strain>
    </source>
</reference>
<evidence type="ECO:0000256" key="5">
    <source>
        <dbReference type="PIRSR" id="PIRSR602678-1"/>
    </source>
</evidence>
<dbReference type="PANTHER" id="PTHR13799">
    <property type="entry name" value="NGG1 INTERACTING FACTOR 3"/>
    <property type="match status" value="1"/>
</dbReference>
<keyword evidence="4 5" id="KW-0479">Metal-binding</keyword>
<feature type="binding site" evidence="5">
    <location>
        <position position="59"/>
    </location>
    <ligand>
        <name>a divalent metal cation</name>
        <dbReference type="ChEBI" id="CHEBI:60240"/>
        <label>1</label>
    </ligand>
</feature>
<comment type="caution">
    <text evidence="6">The sequence shown here is derived from an EMBL/GenBank/DDBJ whole genome shotgun (WGS) entry which is preliminary data.</text>
</comment>
<dbReference type="SUPFAM" id="SSF102705">
    <property type="entry name" value="NIF3 (NGG1p interacting factor 3)-like"/>
    <property type="match status" value="1"/>
</dbReference>